<organism evidence="1 2">
    <name type="scientific">Agrobacterium tumefaciens</name>
    <dbReference type="NCBI Taxonomy" id="358"/>
    <lineage>
        <taxon>Bacteria</taxon>
        <taxon>Pseudomonadati</taxon>
        <taxon>Pseudomonadota</taxon>
        <taxon>Alphaproteobacteria</taxon>
        <taxon>Hyphomicrobiales</taxon>
        <taxon>Rhizobiaceae</taxon>
        <taxon>Rhizobium/Agrobacterium group</taxon>
        <taxon>Agrobacterium</taxon>
        <taxon>Agrobacterium tumefaciens complex</taxon>
    </lineage>
</organism>
<proteinExistence type="predicted"/>
<protein>
    <recommendedName>
        <fullName evidence="3">Propionyl-coenzyme A carboxylase alpha polypeptide</fullName>
    </recommendedName>
</protein>
<dbReference type="AlphaFoldDB" id="A0A2L2L8S8"/>
<dbReference type="Proteomes" id="UP000237717">
    <property type="component" value="Chromosome I"/>
</dbReference>
<evidence type="ECO:0008006" key="3">
    <source>
        <dbReference type="Google" id="ProtNLM"/>
    </source>
</evidence>
<sequence>MMGVNFVTVVGVVYPPLPCRASPPQGGRSICRPRSFHWQGAIRLSISPLEGEMPGRAEGGIPRANVAIPCPEPATPC</sequence>
<gene>
    <name evidence="1" type="ORF">At1D1609_07130</name>
</gene>
<dbReference type="EMBL" id="CP026924">
    <property type="protein sequence ID" value="AVH40765.1"/>
    <property type="molecule type" value="Genomic_DNA"/>
</dbReference>
<evidence type="ECO:0000313" key="2">
    <source>
        <dbReference type="Proteomes" id="UP000237717"/>
    </source>
</evidence>
<reference evidence="1 2" key="1">
    <citation type="submission" date="2018-02" db="EMBL/GenBank/DDBJ databases">
        <title>Complete genome sequence of Agrobacterium tumefaciens 1D1609.</title>
        <authorList>
            <person name="Cho S.-T."/>
            <person name="Haryono M."/>
            <person name="Chang H.-H."/>
            <person name="Santos M.N."/>
            <person name="Lai E.-M."/>
            <person name="Kuo C.-H."/>
        </authorList>
    </citation>
    <scope>NUCLEOTIDE SEQUENCE [LARGE SCALE GENOMIC DNA]</scope>
    <source>
        <strain evidence="1 2">1D1609</strain>
    </source>
</reference>
<name>A0A2L2L8S8_AGRTU</name>
<accession>A0A2L2L8S8</accession>
<evidence type="ECO:0000313" key="1">
    <source>
        <dbReference type="EMBL" id="AVH40765.1"/>
    </source>
</evidence>